<evidence type="ECO:0000313" key="2">
    <source>
        <dbReference type="EMBL" id="CAJ1064820.1"/>
    </source>
</evidence>
<evidence type="ECO:0000256" key="1">
    <source>
        <dbReference type="SAM" id="MobiDB-lite"/>
    </source>
</evidence>
<evidence type="ECO:0000313" key="3">
    <source>
        <dbReference type="Proteomes" id="UP001178508"/>
    </source>
</evidence>
<keyword evidence="3" id="KW-1185">Reference proteome</keyword>
<accession>A0AAV1FUF8</accession>
<gene>
    <name evidence="2" type="ORF">XNOV1_A027962</name>
</gene>
<dbReference type="AlphaFoldDB" id="A0AAV1FUF8"/>
<reference evidence="2" key="1">
    <citation type="submission" date="2023-08" db="EMBL/GenBank/DDBJ databases">
        <authorList>
            <person name="Alioto T."/>
            <person name="Alioto T."/>
            <person name="Gomez Garrido J."/>
        </authorList>
    </citation>
    <scope>NUCLEOTIDE SEQUENCE</scope>
</reference>
<name>A0AAV1FUF8_XYRNO</name>
<feature type="region of interest" description="Disordered" evidence="1">
    <location>
        <begin position="76"/>
        <end position="114"/>
    </location>
</feature>
<protein>
    <submittedName>
        <fullName evidence="2">Uncharacterized protein</fullName>
    </submittedName>
</protein>
<proteinExistence type="predicted"/>
<sequence length="145" mass="15795">MFDHYNKVLIIIINKHFVVRFQSNSASPPHRVSLSRSPKLVLLGVTGRRLHKWINGASCPGAGRPLFPPPVTSVGMRSVGPGQQQQQQQRRIPAARPYAQTDGGSRAPVGGSVGRSRMMKLTPVPEGSLSGFLHQVPMVRSPVLM</sequence>
<dbReference type="Proteomes" id="UP001178508">
    <property type="component" value="Chromosome 10"/>
</dbReference>
<dbReference type="EMBL" id="OY660873">
    <property type="protein sequence ID" value="CAJ1064820.1"/>
    <property type="molecule type" value="Genomic_DNA"/>
</dbReference>
<organism evidence="2 3">
    <name type="scientific">Xyrichtys novacula</name>
    <name type="common">Pearly razorfish</name>
    <name type="synonym">Hemipteronotus novacula</name>
    <dbReference type="NCBI Taxonomy" id="13765"/>
    <lineage>
        <taxon>Eukaryota</taxon>
        <taxon>Metazoa</taxon>
        <taxon>Chordata</taxon>
        <taxon>Craniata</taxon>
        <taxon>Vertebrata</taxon>
        <taxon>Euteleostomi</taxon>
        <taxon>Actinopterygii</taxon>
        <taxon>Neopterygii</taxon>
        <taxon>Teleostei</taxon>
        <taxon>Neoteleostei</taxon>
        <taxon>Acanthomorphata</taxon>
        <taxon>Eupercaria</taxon>
        <taxon>Labriformes</taxon>
        <taxon>Labridae</taxon>
        <taxon>Xyrichtys</taxon>
    </lineage>
</organism>